<name>A0A1I7K1B4_9BACT</name>
<feature type="signal peptide" evidence="1">
    <location>
        <begin position="1"/>
        <end position="20"/>
    </location>
</feature>
<dbReference type="PROSITE" id="PS51257">
    <property type="entry name" value="PROKAR_LIPOPROTEIN"/>
    <property type="match status" value="1"/>
</dbReference>
<reference evidence="4" key="1">
    <citation type="submission" date="2016-10" db="EMBL/GenBank/DDBJ databases">
        <authorList>
            <person name="Varghese N."/>
        </authorList>
    </citation>
    <scope>NUCLEOTIDE SEQUENCE [LARGE SCALE GENOMIC DNA]</scope>
    <source>
        <strain evidence="4">DSM 18820</strain>
    </source>
</reference>
<evidence type="ECO:0000313" key="3">
    <source>
        <dbReference type="EMBL" id="SFU91169.1"/>
    </source>
</evidence>
<dbReference type="SUPFAM" id="SSF100895">
    <property type="entry name" value="Kazal-type serine protease inhibitors"/>
    <property type="match status" value="1"/>
</dbReference>
<dbReference type="PROSITE" id="PS51465">
    <property type="entry name" value="KAZAL_2"/>
    <property type="match status" value="1"/>
</dbReference>
<evidence type="ECO:0000259" key="2">
    <source>
        <dbReference type="PROSITE" id="PS51465"/>
    </source>
</evidence>
<dbReference type="EMBL" id="FPCA01000004">
    <property type="protein sequence ID" value="SFU91169.1"/>
    <property type="molecule type" value="Genomic_DNA"/>
</dbReference>
<feature type="domain" description="Kazal-like" evidence="2">
    <location>
        <begin position="25"/>
        <end position="79"/>
    </location>
</feature>
<dbReference type="Gene3D" id="3.30.60.30">
    <property type="match status" value="1"/>
</dbReference>
<dbReference type="STRING" id="388950.GCA_001611675_00858"/>
<dbReference type="Proteomes" id="UP000182491">
    <property type="component" value="Unassembled WGS sequence"/>
</dbReference>
<evidence type="ECO:0000313" key="4">
    <source>
        <dbReference type="Proteomes" id="UP000182491"/>
    </source>
</evidence>
<dbReference type="Pfam" id="PF00050">
    <property type="entry name" value="Kazal_1"/>
    <property type="match status" value="1"/>
</dbReference>
<evidence type="ECO:0000256" key="1">
    <source>
        <dbReference type="SAM" id="SignalP"/>
    </source>
</evidence>
<protein>
    <submittedName>
        <fullName evidence="3">Kazal-type serine protease inhibitor domain-containing protein</fullName>
    </submittedName>
</protein>
<dbReference type="InterPro" id="IPR036058">
    <property type="entry name" value="Kazal_dom_sf"/>
</dbReference>
<accession>A0A1I7K1B4</accession>
<dbReference type="AlphaFoldDB" id="A0A1I7K1B4"/>
<proteinExistence type="predicted"/>
<sequence length="81" mass="8334">MKRVITAAFTACLLVASSCANNKTAQTATACIDPAKINPDGMCTMQYDPVCGCNGQTYSNACVADNAGVTSYTQGACADKQ</sequence>
<dbReference type="RefSeq" id="WP_068837020.1">
    <property type="nucleotide sequence ID" value="NZ_BMXC01000004.1"/>
</dbReference>
<feature type="chain" id="PRO_5010206027" evidence="1">
    <location>
        <begin position="21"/>
        <end position="81"/>
    </location>
</feature>
<dbReference type="CDD" id="cd00104">
    <property type="entry name" value="KAZAL_FS"/>
    <property type="match status" value="1"/>
</dbReference>
<organism evidence="3 4">
    <name type="scientific">Pontibacter akesuensis</name>
    <dbReference type="NCBI Taxonomy" id="388950"/>
    <lineage>
        <taxon>Bacteria</taxon>
        <taxon>Pseudomonadati</taxon>
        <taxon>Bacteroidota</taxon>
        <taxon>Cytophagia</taxon>
        <taxon>Cytophagales</taxon>
        <taxon>Hymenobacteraceae</taxon>
        <taxon>Pontibacter</taxon>
    </lineage>
</organism>
<dbReference type="OrthoDB" id="9800302at2"/>
<dbReference type="InterPro" id="IPR002350">
    <property type="entry name" value="Kazal_dom"/>
</dbReference>
<keyword evidence="4" id="KW-1185">Reference proteome</keyword>
<keyword evidence="1" id="KW-0732">Signal</keyword>
<gene>
    <name evidence="3" type="ORF">SAMN04487941_3277</name>
</gene>